<dbReference type="PANTHER" id="PTHR12110:SF53">
    <property type="entry name" value="BLR5974 PROTEIN"/>
    <property type="match status" value="1"/>
</dbReference>
<dbReference type="OrthoDB" id="1114629at2"/>
<dbReference type="PANTHER" id="PTHR12110">
    <property type="entry name" value="HYDROXYPYRUVATE ISOMERASE"/>
    <property type="match status" value="1"/>
</dbReference>
<dbReference type="NCBIfam" id="TIGR01409">
    <property type="entry name" value="TAT_signal_seq"/>
    <property type="match status" value="1"/>
</dbReference>
<evidence type="ECO:0000313" key="2">
    <source>
        <dbReference type="EMBL" id="PST82500.1"/>
    </source>
</evidence>
<feature type="domain" description="Xylose isomerase-like TIM barrel" evidence="1">
    <location>
        <begin position="71"/>
        <end position="297"/>
    </location>
</feature>
<evidence type="ECO:0000313" key="3">
    <source>
        <dbReference type="Proteomes" id="UP000240912"/>
    </source>
</evidence>
<dbReference type="Gene3D" id="3.20.20.150">
    <property type="entry name" value="Divalent-metal-dependent TIM barrel enzymes"/>
    <property type="match status" value="1"/>
</dbReference>
<dbReference type="RefSeq" id="WP_107214760.1">
    <property type="nucleotide sequence ID" value="NZ_KZ686269.1"/>
</dbReference>
<dbReference type="EMBL" id="PYLS01000005">
    <property type="protein sequence ID" value="PST82500.1"/>
    <property type="molecule type" value="Genomic_DNA"/>
</dbReference>
<keyword evidence="2" id="KW-0413">Isomerase</keyword>
<sequence length="309" mass="34095">MNPSSESRRDFLRKAALAGGGLALGAALPFDLFAGSEKKEFFQISLAQWSLNPVLFSGKLKNMDFPEKAKKDFGIDIVEYVSPFFQKQESNPAYVKELKQRTDDLGISNHLIMVDGEGDLGNTDAAARKKAVENHYKWIDVAKALGCRTIRVNAAGRGTPDEVKSAAIEGLSMLSDYGRQNKINVIVENHGGISSNGQWLASVMKGVNSPYCGTLPDFGNFRISSTEEYDRYQGVKELMPYAKGVSAKSFDFDASGNETTIDYIKMFEIIKAARWSGIVGIEYEGSKLPPDEGIRKTKVLLEKVRGHFK</sequence>
<organism evidence="2 3">
    <name type="scientific">Pedobacter yulinensis</name>
    <dbReference type="NCBI Taxonomy" id="2126353"/>
    <lineage>
        <taxon>Bacteria</taxon>
        <taxon>Pseudomonadati</taxon>
        <taxon>Bacteroidota</taxon>
        <taxon>Sphingobacteriia</taxon>
        <taxon>Sphingobacteriales</taxon>
        <taxon>Sphingobacteriaceae</taxon>
        <taxon>Pedobacter</taxon>
    </lineage>
</organism>
<proteinExistence type="predicted"/>
<dbReference type="AlphaFoldDB" id="A0A2T3HJ88"/>
<dbReference type="Pfam" id="PF01261">
    <property type="entry name" value="AP_endonuc_2"/>
    <property type="match status" value="1"/>
</dbReference>
<dbReference type="InterPro" id="IPR013022">
    <property type="entry name" value="Xyl_isomerase-like_TIM-brl"/>
</dbReference>
<dbReference type="SUPFAM" id="SSF51658">
    <property type="entry name" value="Xylose isomerase-like"/>
    <property type="match status" value="1"/>
</dbReference>
<reference evidence="2 3" key="1">
    <citation type="submission" date="2018-03" db="EMBL/GenBank/DDBJ databases">
        <authorList>
            <person name="Keele B.F."/>
        </authorList>
    </citation>
    <scope>NUCLEOTIDE SEQUENCE [LARGE SCALE GENOMIC DNA]</scope>
    <source>
        <strain evidence="2 3">YL28-9</strain>
    </source>
</reference>
<dbReference type="InterPro" id="IPR006311">
    <property type="entry name" value="TAT_signal"/>
</dbReference>
<dbReference type="Proteomes" id="UP000240912">
    <property type="component" value="Unassembled WGS sequence"/>
</dbReference>
<dbReference type="InterPro" id="IPR050312">
    <property type="entry name" value="IolE/XylAMocC-like"/>
</dbReference>
<dbReference type="InterPro" id="IPR019546">
    <property type="entry name" value="TAT_signal_bac_arc"/>
</dbReference>
<name>A0A2T3HJ88_9SPHI</name>
<dbReference type="InterPro" id="IPR036237">
    <property type="entry name" value="Xyl_isomerase-like_sf"/>
</dbReference>
<gene>
    <name evidence="2" type="ORF">C7T94_07425</name>
</gene>
<comment type="caution">
    <text evidence="2">The sequence shown here is derived from an EMBL/GenBank/DDBJ whole genome shotgun (WGS) entry which is preliminary data.</text>
</comment>
<evidence type="ECO:0000259" key="1">
    <source>
        <dbReference type="Pfam" id="PF01261"/>
    </source>
</evidence>
<dbReference type="PROSITE" id="PS51318">
    <property type="entry name" value="TAT"/>
    <property type="match status" value="1"/>
</dbReference>
<keyword evidence="3" id="KW-1185">Reference proteome</keyword>
<accession>A0A2T3HJ88</accession>
<dbReference type="GO" id="GO:0016853">
    <property type="term" value="F:isomerase activity"/>
    <property type="evidence" value="ECO:0007669"/>
    <property type="project" value="UniProtKB-KW"/>
</dbReference>
<protein>
    <submittedName>
        <fullName evidence="2">Xylose isomerase</fullName>
    </submittedName>
</protein>